<evidence type="ECO:0000256" key="1">
    <source>
        <dbReference type="SAM" id="MobiDB-lite"/>
    </source>
</evidence>
<dbReference type="Proteomes" id="UP000001646">
    <property type="component" value="Chromosome 6"/>
</dbReference>
<dbReference type="InParanoid" id="A0A803SPT1"/>
<name>A0A803SPT1_ANOCA</name>
<keyword evidence="4" id="KW-1185">Reference proteome</keyword>
<dbReference type="GeneTree" id="ENSGT00950000185319"/>
<protein>
    <submittedName>
        <fullName evidence="3">Uncharacterized protein</fullName>
    </submittedName>
</protein>
<dbReference type="Gene3D" id="6.10.250.900">
    <property type="match status" value="1"/>
</dbReference>
<evidence type="ECO:0000256" key="2">
    <source>
        <dbReference type="SAM" id="SignalP"/>
    </source>
</evidence>
<feature type="signal peptide" evidence="2">
    <location>
        <begin position="1"/>
        <end position="30"/>
    </location>
</feature>
<evidence type="ECO:0000313" key="3">
    <source>
        <dbReference type="Ensembl" id="ENSACAP00000024971.1"/>
    </source>
</evidence>
<reference evidence="3 4" key="1">
    <citation type="submission" date="2009-12" db="EMBL/GenBank/DDBJ databases">
        <title>The Genome Sequence of Anolis carolinensis (Green Anole Lizard).</title>
        <authorList>
            <consortium name="The Genome Sequencing Platform"/>
            <person name="Di Palma F."/>
            <person name="Alfoldi J."/>
            <person name="Heiman D."/>
            <person name="Young S."/>
            <person name="Grabherr M."/>
            <person name="Johnson J."/>
            <person name="Lander E.S."/>
            <person name="Lindblad-Toh K."/>
        </authorList>
    </citation>
    <scope>NUCLEOTIDE SEQUENCE [LARGE SCALE GENOMIC DNA]</scope>
    <source>
        <strain evidence="3 4">JBL SC #1</strain>
    </source>
</reference>
<evidence type="ECO:0000313" key="4">
    <source>
        <dbReference type="Proteomes" id="UP000001646"/>
    </source>
</evidence>
<proteinExistence type="predicted"/>
<keyword evidence="2" id="KW-0732">Signal</keyword>
<feature type="chain" id="PRO_5032814093" evidence="2">
    <location>
        <begin position="31"/>
        <end position="86"/>
    </location>
</feature>
<reference evidence="3" key="2">
    <citation type="submission" date="2025-08" db="UniProtKB">
        <authorList>
            <consortium name="Ensembl"/>
        </authorList>
    </citation>
    <scope>IDENTIFICATION</scope>
</reference>
<dbReference type="Ensembl" id="ENSACAT00000037061.1">
    <property type="protein sequence ID" value="ENSACAP00000024971.1"/>
    <property type="gene ID" value="ENSACAG00000035782.1"/>
</dbReference>
<dbReference type="AlphaFoldDB" id="A0A803SPT1"/>
<reference evidence="3" key="3">
    <citation type="submission" date="2025-09" db="UniProtKB">
        <authorList>
            <consortium name="Ensembl"/>
        </authorList>
    </citation>
    <scope>IDENTIFICATION</scope>
</reference>
<dbReference type="PROSITE" id="PS50276">
    <property type="entry name" value="PANCREATIC_HORMONE_2"/>
    <property type="match status" value="1"/>
</dbReference>
<accession>A0A803SPT1</accession>
<sequence>MNSPHKRWLTVVTLICCLDVFLGHFEGVDAHIAPKFPGEGASMDELAQFYNEVQQFLNSANRLRYGKRSSDHEGCGDPDANLDCYT</sequence>
<organism evidence="3 4">
    <name type="scientific">Anolis carolinensis</name>
    <name type="common">Green anole</name>
    <name type="synonym">American chameleon</name>
    <dbReference type="NCBI Taxonomy" id="28377"/>
    <lineage>
        <taxon>Eukaryota</taxon>
        <taxon>Metazoa</taxon>
        <taxon>Chordata</taxon>
        <taxon>Craniata</taxon>
        <taxon>Vertebrata</taxon>
        <taxon>Euteleostomi</taxon>
        <taxon>Lepidosauria</taxon>
        <taxon>Squamata</taxon>
        <taxon>Bifurcata</taxon>
        <taxon>Unidentata</taxon>
        <taxon>Episquamata</taxon>
        <taxon>Toxicofera</taxon>
        <taxon>Iguania</taxon>
        <taxon>Dactyloidae</taxon>
        <taxon>Anolis</taxon>
    </lineage>
</organism>
<feature type="region of interest" description="Disordered" evidence="1">
    <location>
        <begin position="67"/>
        <end position="86"/>
    </location>
</feature>